<feature type="domain" description="HTH merR-type" evidence="6">
    <location>
        <begin position="8"/>
        <end position="76"/>
    </location>
</feature>
<dbReference type="PANTHER" id="PTHR30204">
    <property type="entry name" value="REDOX-CYCLING DRUG-SENSING TRANSCRIPTIONAL ACTIVATOR SOXR"/>
    <property type="match status" value="1"/>
</dbReference>
<dbReference type="Proteomes" id="UP000325607">
    <property type="component" value="Unassembled WGS sequence"/>
</dbReference>
<evidence type="ECO:0000259" key="6">
    <source>
        <dbReference type="PROSITE" id="PS50937"/>
    </source>
</evidence>
<evidence type="ECO:0000256" key="5">
    <source>
        <dbReference type="ARBA" id="ARBA00023125"/>
    </source>
</evidence>
<dbReference type="GO" id="GO:0003677">
    <property type="term" value="F:DNA binding"/>
    <property type="evidence" value="ECO:0007669"/>
    <property type="project" value="UniProtKB-KW"/>
</dbReference>
<dbReference type="PANTHER" id="PTHR30204:SF0">
    <property type="entry name" value="REDOX-SENSITIVE TRANSCRIPTIONAL ACTIVATOR SOXR"/>
    <property type="match status" value="1"/>
</dbReference>
<dbReference type="InterPro" id="IPR047057">
    <property type="entry name" value="MerR_fam"/>
</dbReference>
<dbReference type="SMART" id="SM00422">
    <property type="entry name" value="HTH_MERR"/>
    <property type="match status" value="1"/>
</dbReference>
<dbReference type="AlphaFoldDB" id="A0A5E6PKR2"/>
<dbReference type="GO" id="GO:0006979">
    <property type="term" value="P:response to oxidative stress"/>
    <property type="evidence" value="ECO:0007669"/>
    <property type="project" value="InterPro"/>
</dbReference>
<dbReference type="EMBL" id="CABVGX010000002">
    <property type="protein sequence ID" value="VVM44106.1"/>
    <property type="molecule type" value="Genomic_DNA"/>
</dbReference>
<dbReference type="NCBIfam" id="TIGR01950">
    <property type="entry name" value="SoxR"/>
    <property type="match status" value="1"/>
</dbReference>
<dbReference type="Gene3D" id="1.10.1660.10">
    <property type="match status" value="1"/>
</dbReference>
<evidence type="ECO:0000256" key="1">
    <source>
        <dbReference type="ARBA" id="ARBA00014474"/>
    </source>
</evidence>
<evidence type="ECO:0000256" key="2">
    <source>
        <dbReference type="ARBA" id="ARBA00022714"/>
    </source>
</evidence>
<dbReference type="CDD" id="cd01110">
    <property type="entry name" value="HTH_SoxR"/>
    <property type="match status" value="1"/>
</dbReference>
<evidence type="ECO:0000313" key="8">
    <source>
        <dbReference type="Proteomes" id="UP000325607"/>
    </source>
</evidence>
<dbReference type="InterPro" id="IPR010211">
    <property type="entry name" value="Redox-sen_tscrpt-act_SoxR"/>
</dbReference>
<dbReference type="PROSITE" id="PS00552">
    <property type="entry name" value="HTH_MERR_1"/>
    <property type="match status" value="1"/>
</dbReference>
<keyword evidence="4" id="KW-0411">Iron-sulfur</keyword>
<keyword evidence="5" id="KW-0238">DNA-binding</keyword>
<keyword evidence="2" id="KW-0001">2Fe-2S</keyword>
<evidence type="ECO:0000256" key="4">
    <source>
        <dbReference type="ARBA" id="ARBA00023014"/>
    </source>
</evidence>
<dbReference type="PRINTS" id="PR00040">
    <property type="entry name" value="HTHMERR"/>
</dbReference>
<evidence type="ECO:0000256" key="3">
    <source>
        <dbReference type="ARBA" id="ARBA00023004"/>
    </source>
</evidence>
<accession>A0A5E6PKR2</accession>
<dbReference type="InterPro" id="IPR009061">
    <property type="entry name" value="DNA-bd_dom_put_sf"/>
</dbReference>
<evidence type="ECO:0000313" key="7">
    <source>
        <dbReference type="EMBL" id="VVM44106.1"/>
    </source>
</evidence>
<gene>
    <name evidence="7" type="primary">soxR</name>
    <name evidence="7" type="ORF">PS645_00404</name>
</gene>
<dbReference type="SUPFAM" id="SSF46955">
    <property type="entry name" value="Putative DNA-binding domain"/>
    <property type="match status" value="1"/>
</dbReference>
<reference evidence="7 8" key="1">
    <citation type="submission" date="2019-09" db="EMBL/GenBank/DDBJ databases">
        <authorList>
            <person name="Chandra G."/>
            <person name="Truman W A."/>
        </authorList>
    </citation>
    <scope>NUCLEOTIDE SEQUENCE [LARGE SCALE GENOMIC DNA]</scope>
    <source>
        <strain evidence="7">PS645</strain>
    </source>
</reference>
<proteinExistence type="predicted"/>
<dbReference type="Pfam" id="PF13411">
    <property type="entry name" value="MerR_1"/>
    <property type="match status" value="1"/>
</dbReference>
<protein>
    <recommendedName>
        <fullName evidence="1">Redox-sensitive transcriptional activator SoxR</fullName>
    </recommendedName>
</protein>
<dbReference type="RefSeq" id="WP_150578925.1">
    <property type="nucleotide sequence ID" value="NZ_CABVGX010000002.1"/>
</dbReference>
<organism evidence="7 8">
    <name type="scientific">Pseudomonas fluorescens</name>
    <dbReference type="NCBI Taxonomy" id="294"/>
    <lineage>
        <taxon>Bacteria</taxon>
        <taxon>Pseudomonadati</taxon>
        <taxon>Pseudomonadota</taxon>
        <taxon>Gammaproteobacteria</taxon>
        <taxon>Pseudomonadales</taxon>
        <taxon>Pseudomonadaceae</taxon>
        <taxon>Pseudomonas</taxon>
    </lineage>
</organism>
<dbReference type="OrthoDB" id="9802944at2"/>
<name>A0A5E6PKR2_PSEFL</name>
<keyword evidence="2" id="KW-0479">Metal-binding</keyword>
<keyword evidence="3" id="KW-0408">Iron</keyword>
<dbReference type="GO" id="GO:0003700">
    <property type="term" value="F:DNA-binding transcription factor activity"/>
    <property type="evidence" value="ECO:0007669"/>
    <property type="project" value="InterPro"/>
</dbReference>
<sequence length="149" mass="16488">MAVNNLRMLSVGEVARRAGVAVSTLHFYERKGLIASVRTSGNQRQFPAHVLRYVAVIKVAQRAGIPLKEIKQALDAYPSDSKLSAGQWRDISSQWRDNLNNRIVMLTRLRDELDGCIGCGCLSLEDCPLRNPADKWGEQGPGAGLLERD</sequence>
<dbReference type="InterPro" id="IPR000551">
    <property type="entry name" value="MerR-type_HTH_dom"/>
</dbReference>
<dbReference type="PROSITE" id="PS50937">
    <property type="entry name" value="HTH_MERR_2"/>
    <property type="match status" value="1"/>
</dbReference>
<dbReference type="GO" id="GO:0051537">
    <property type="term" value="F:2 iron, 2 sulfur cluster binding"/>
    <property type="evidence" value="ECO:0007669"/>
    <property type="project" value="UniProtKB-KW"/>
</dbReference>